<dbReference type="EMBL" id="AUZY01001482">
    <property type="protein sequence ID" value="EQD74752.1"/>
    <property type="molecule type" value="Genomic_DNA"/>
</dbReference>
<proteinExistence type="predicted"/>
<reference evidence="3" key="2">
    <citation type="journal article" date="2014" name="ISME J.">
        <title>Microbial stratification in low pH oxic and suboxic macroscopic growths along an acid mine drainage.</title>
        <authorList>
            <person name="Mendez-Garcia C."/>
            <person name="Mesa V."/>
            <person name="Sprenger R.R."/>
            <person name="Richter M."/>
            <person name="Diez M.S."/>
            <person name="Solano J."/>
            <person name="Bargiela R."/>
            <person name="Golyshina O.V."/>
            <person name="Manteca A."/>
            <person name="Ramos J.L."/>
            <person name="Gallego J.R."/>
            <person name="Llorente I."/>
            <person name="Martins Dos Santos V.A."/>
            <person name="Jensen O.N."/>
            <person name="Pelaez A.I."/>
            <person name="Sanchez J."/>
            <person name="Ferrer M."/>
        </authorList>
    </citation>
    <scope>NUCLEOTIDE SEQUENCE</scope>
</reference>
<sequence>ARRRYWLGVSGDTEWERLAGLTFAGVYGLLASRYLADHRLGPEALAEVAVKNHENGRLNPNAQFRKALRREDVLGAPRVAEPLGLYDCCPVSDGAAALLIARGDIASRFTDTPVYIDGTGAGSDYLAIQERERFTRLDATRRAAEEAFREARAERKGISLLEVHDCFTIAELLALEDLGFAGDGEAAALTLSGATRRTGRLPVNPDGGLKAKGHPIGATGVSQAYEVFVQLRRQAGARQVPGAERALAHNVGGSGASAAVTLFSVR</sequence>
<dbReference type="PANTHER" id="PTHR42870:SF6">
    <property type="entry name" value="ACETYL-COA C-ACYLTRANSFERASE"/>
    <property type="match status" value="1"/>
</dbReference>
<dbReference type="GO" id="GO:0016747">
    <property type="term" value="F:acyltransferase activity, transferring groups other than amino-acyl groups"/>
    <property type="evidence" value="ECO:0007669"/>
    <property type="project" value="InterPro"/>
</dbReference>
<feature type="domain" description="Thiolase C-terminal" evidence="2">
    <location>
        <begin position="120"/>
        <end position="264"/>
    </location>
</feature>
<dbReference type="CDD" id="cd00829">
    <property type="entry name" value="SCP-x_thiolase"/>
    <property type="match status" value="1"/>
</dbReference>
<protein>
    <submittedName>
        <fullName evidence="3">Acetyl-CoA acetyltransferase</fullName>
    </submittedName>
</protein>
<dbReference type="Gene3D" id="3.40.47.10">
    <property type="match status" value="1"/>
</dbReference>
<name>T1BXZ0_9ZZZZ</name>
<dbReference type="PANTHER" id="PTHR42870">
    <property type="entry name" value="ACETYL-COA C-ACETYLTRANSFERASE"/>
    <property type="match status" value="1"/>
</dbReference>
<dbReference type="Pfam" id="PF00108">
    <property type="entry name" value="Thiolase_N"/>
    <property type="match status" value="1"/>
</dbReference>
<keyword evidence="3" id="KW-0808">Transferase</keyword>
<dbReference type="InterPro" id="IPR020616">
    <property type="entry name" value="Thiolase_N"/>
</dbReference>
<accession>T1BXZ0</accession>
<feature type="domain" description="Thiolase N-terminal" evidence="1">
    <location>
        <begin position="26"/>
        <end position="102"/>
    </location>
</feature>
<reference evidence="3" key="1">
    <citation type="submission" date="2013-08" db="EMBL/GenBank/DDBJ databases">
        <authorList>
            <person name="Mendez C."/>
            <person name="Richter M."/>
            <person name="Ferrer M."/>
            <person name="Sanchez J."/>
        </authorList>
    </citation>
    <scope>NUCLEOTIDE SEQUENCE</scope>
</reference>
<dbReference type="InterPro" id="IPR016039">
    <property type="entry name" value="Thiolase-like"/>
</dbReference>
<evidence type="ECO:0000313" key="3">
    <source>
        <dbReference type="EMBL" id="EQD74752.1"/>
    </source>
</evidence>
<evidence type="ECO:0000259" key="1">
    <source>
        <dbReference type="Pfam" id="PF00108"/>
    </source>
</evidence>
<comment type="caution">
    <text evidence="3">The sequence shown here is derived from an EMBL/GenBank/DDBJ whole genome shotgun (WGS) entry which is preliminary data.</text>
</comment>
<gene>
    <name evidence="3" type="ORF">B1B_02491</name>
</gene>
<dbReference type="SUPFAM" id="SSF53901">
    <property type="entry name" value="Thiolase-like"/>
    <property type="match status" value="2"/>
</dbReference>
<dbReference type="AlphaFoldDB" id="T1BXZ0"/>
<feature type="non-terminal residue" evidence="3">
    <location>
        <position position="1"/>
    </location>
</feature>
<evidence type="ECO:0000259" key="2">
    <source>
        <dbReference type="Pfam" id="PF22691"/>
    </source>
</evidence>
<dbReference type="Pfam" id="PF22691">
    <property type="entry name" value="Thiolase_C_1"/>
    <property type="match status" value="1"/>
</dbReference>
<organism evidence="3">
    <name type="scientific">mine drainage metagenome</name>
    <dbReference type="NCBI Taxonomy" id="410659"/>
    <lineage>
        <taxon>unclassified sequences</taxon>
        <taxon>metagenomes</taxon>
        <taxon>ecological metagenomes</taxon>
    </lineage>
</organism>
<dbReference type="InterPro" id="IPR055140">
    <property type="entry name" value="Thiolase_C_2"/>
</dbReference>